<name>A0ABY5I190_9FIRM</name>
<dbReference type="EMBL" id="CP101620">
    <property type="protein sequence ID" value="UTY39124.1"/>
    <property type="molecule type" value="Genomic_DNA"/>
</dbReference>
<dbReference type="RefSeq" id="WP_290140012.1">
    <property type="nucleotide sequence ID" value="NZ_CP101620.1"/>
</dbReference>
<comment type="similarity">
    <text evidence="1">Belongs to the serine-aspartate repeat-containing protein (SDr) family.</text>
</comment>
<keyword evidence="4" id="KW-1133">Transmembrane helix</keyword>
<dbReference type="InterPro" id="IPR041033">
    <property type="entry name" value="SpaA_PFL_dom_1"/>
</dbReference>
<feature type="domain" description="SpaA-like prealbumin fold" evidence="6">
    <location>
        <begin position="508"/>
        <end position="578"/>
    </location>
</feature>
<dbReference type="InterPro" id="IPR013783">
    <property type="entry name" value="Ig-like_fold"/>
</dbReference>
<evidence type="ECO:0000313" key="7">
    <source>
        <dbReference type="EMBL" id="UTY39124.1"/>
    </source>
</evidence>
<protein>
    <submittedName>
        <fullName evidence="7">SpaA isopeptide-forming pilin-related protein</fullName>
    </submittedName>
</protein>
<dbReference type="PANTHER" id="PTHR36108">
    <property type="entry name" value="COLOSSIN-B-RELATED"/>
    <property type="match status" value="1"/>
</dbReference>
<dbReference type="PANTHER" id="PTHR36108:SF13">
    <property type="entry name" value="COLOSSIN-B-RELATED"/>
    <property type="match status" value="1"/>
</dbReference>
<dbReference type="Gene3D" id="2.60.40.10">
    <property type="entry name" value="Immunoglobulins"/>
    <property type="match status" value="9"/>
</dbReference>
<feature type="domain" description="SpaA-like prealbumin fold" evidence="6">
    <location>
        <begin position="1137"/>
        <end position="1221"/>
    </location>
</feature>
<evidence type="ECO:0000256" key="2">
    <source>
        <dbReference type="ARBA" id="ARBA00022525"/>
    </source>
</evidence>
<evidence type="ECO:0000259" key="6">
    <source>
        <dbReference type="Pfam" id="PF17802"/>
    </source>
</evidence>
<keyword evidence="3 5" id="KW-0732">Signal</keyword>
<keyword evidence="4" id="KW-0472">Membrane</keyword>
<feature type="domain" description="SpaA-like prealbumin fold" evidence="6">
    <location>
        <begin position="363"/>
        <end position="459"/>
    </location>
</feature>
<feature type="signal peptide" evidence="5">
    <location>
        <begin position="1"/>
        <end position="32"/>
    </location>
</feature>
<feature type="domain" description="SpaA-like prealbumin fold" evidence="6">
    <location>
        <begin position="274"/>
        <end position="358"/>
    </location>
</feature>
<feature type="transmembrane region" description="Helical" evidence="4">
    <location>
        <begin position="1236"/>
        <end position="1254"/>
    </location>
</feature>
<evidence type="ECO:0000256" key="3">
    <source>
        <dbReference type="ARBA" id="ARBA00022729"/>
    </source>
</evidence>
<dbReference type="SUPFAM" id="SSF49478">
    <property type="entry name" value="Cna protein B-type domain"/>
    <property type="match status" value="3"/>
</dbReference>
<reference evidence="7" key="1">
    <citation type="submission" date="2022-07" db="EMBL/GenBank/DDBJ databases">
        <title>Faecal culturing of patients with breast cancer.</title>
        <authorList>
            <person name="Teng N.M.Y."/>
            <person name="Kiu R."/>
            <person name="Evans R."/>
            <person name="Baker D.J."/>
            <person name="Zenner C."/>
            <person name="Robinson S.D."/>
            <person name="Hall L.J."/>
        </authorList>
    </citation>
    <scope>NUCLEOTIDE SEQUENCE</scope>
    <source>
        <strain evidence="7">LH1062</strain>
    </source>
</reference>
<organism evidence="7 8">
    <name type="scientific">Allocoprobacillus halotolerans</name>
    <dbReference type="NCBI Taxonomy" id="2944914"/>
    <lineage>
        <taxon>Bacteria</taxon>
        <taxon>Bacillati</taxon>
        <taxon>Bacillota</taxon>
        <taxon>Erysipelotrichia</taxon>
        <taxon>Erysipelotrichales</taxon>
        <taxon>Erysipelotrichaceae</taxon>
        <taxon>Allocoprobacillus</taxon>
    </lineage>
</organism>
<gene>
    <name evidence="7" type="ORF">NMU03_16395</name>
</gene>
<evidence type="ECO:0000256" key="1">
    <source>
        <dbReference type="ARBA" id="ARBA00007257"/>
    </source>
</evidence>
<feature type="chain" id="PRO_5047036852" evidence="5">
    <location>
        <begin position="33"/>
        <end position="1268"/>
    </location>
</feature>
<feature type="domain" description="SpaA-like prealbumin fold" evidence="6">
    <location>
        <begin position="607"/>
        <end position="685"/>
    </location>
</feature>
<evidence type="ECO:0000256" key="5">
    <source>
        <dbReference type="SAM" id="SignalP"/>
    </source>
</evidence>
<feature type="domain" description="SpaA-like prealbumin fold" evidence="6">
    <location>
        <begin position="701"/>
        <end position="804"/>
    </location>
</feature>
<dbReference type="Proteomes" id="UP001060112">
    <property type="component" value="Chromosome"/>
</dbReference>
<dbReference type="Pfam" id="PF17802">
    <property type="entry name" value="SpaA"/>
    <property type="match status" value="9"/>
</dbReference>
<feature type="domain" description="SpaA-like prealbumin fold" evidence="6">
    <location>
        <begin position="932"/>
        <end position="1036"/>
    </location>
</feature>
<keyword evidence="8" id="KW-1185">Reference proteome</keyword>
<keyword evidence="4" id="KW-0812">Transmembrane</keyword>
<accession>A0ABY5I190</accession>
<feature type="domain" description="SpaA-like prealbumin fold" evidence="6">
    <location>
        <begin position="1049"/>
        <end position="1133"/>
    </location>
</feature>
<evidence type="ECO:0000256" key="4">
    <source>
        <dbReference type="SAM" id="Phobius"/>
    </source>
</evidence>
<feature type="domain" description="SpaA-like prealbumin fold" evidence="6">
    <location>
        <begin position="822"/>
        <end position="918"/>
    </location>
</feature>
<keyword evidence="2" id="KW-0964">Secreted</keyword>
<proteinExistence type="inferred from homology"/>
<sequence>MISKIKKISRKLMIGAASAVLAISTLTTNAYALTGTTSSIVYPEWKMADPVTEKTDGVEGYLMVNKEPVFCVDYHTAFHSGKTVTQGTFADAGISEPTAKRLSLIAYYGTKVPGRTSRDWYAITQGLLWRVIHNDDSLKYIRTSITPNFASTKKAWDEILADVDRYYVKPSFASSTHEVDSNKTLELNDTNGVLKDMAIAQNGGLDVSIQDNKLIIKGNSSVDEATIVLKKNIKDSEVGTSIVYTAPDCQSVASFKVSNPMEVSIKVKVNRTGELLLKKFNDDKSAAIPHTTFRITGENGFDKTLTTDENGQIHLTGLMLGDYKAVETKSASGYLINVNEFNFEIKPGETTTLEVTNDEPKGIITVYKTNDLGDNRVNGATFDVIADEVITNKAGTKTYYQKGDTVQTLTSSSNGEYTTKPLPLGKYKIIESKAPEGYLLNPAEQFITLKYKDQHTEVVYESLTVENKEPVGKIILYKSIDTSQTNNLTGDAFIEGNIYQLYAKDRITNKAGTKVFYEKDQMISEKKTDKNGQIEWDDLPLGNYYIKESKSNDSLVLNTKIIDVAIEYQGQTVSKVISQKETSDKVNMQKIRVFKSGEKDGISGIVKGLQGAEFTFKLKSEVDHVGWDNAQTYAMITTDKDGYATTGYLPYGTYLVKETKTPQDYITAPDFTISVTDDYSEHIDVEQIKTVNINNRPFTSQVKLVKKDKDTNQIVTLNSASFKIKDQDGNYVTQKVFGQKIDTFTTNSKNQITALFGDKGEVTLPLQLDAGTYTVEEIKVPEGFLELEEPLTFTITNQYDYDVDEDDDPILEVAVKNAQPKGKIIISKTDKETGDALKGVEYELTAKEDIINAIDGSILYKNGQVVEKGTTDENGQIIIDDLFMGRYELKETLTNEGYVLSQTVHDIVIEQNDTTTKLYTVEVNVTNIAPMGEIHLVKTDKDTQDLLGGVTYQLTAKEDIYSLDGRNTLIYEKGQQVSKDISEDGLYVTNELGEINISELPLGQYELKETQALEGYVKDETIYTIDLSYDGSDKTVYTHSMNVINQKTEIEISKKDITNGKELEGAKLTLLDKDNHVIETWTSTNEPHIIKGLLVDEKYRLREDLAPLGYVKASDITFTVNNTTEVQKVEMIDDVIKVEISKQDIVTGKELPGAKLQIIDESNKVIHEWITTDKPHLFEKMPAGQYTLREITAPDGYEVAEDIAFTVEETGKIQKVVMKDQPIKKSVVKTGDNSMIGLYACGVTIAGIGCICFIKKKKSQDKGESHDR</sequence>
<evidence type="ECO:0000313" key="8">
    <source>
        <dbReference type="Proteomes" id="UP001060112"/>
    </source>
</evidence>